<name>A0ABW1SIY7_9LACO</name>
<organism evidence="2 3">
    <name type="scientific">Lactiplantibacillus nangangensis</name>
    <dbReference type="NCBI Taxonomy" id="2559917"/>
    <lineage>
        <taxon>Bacteria</taxon>
        <taxon>Bacillati</taxon>
        <taxon>Bacillota</taxon>
        <taxon>Bacilli</taxon>
        <taxon>Lactobacillales</taxon>
        <taxon>Lactobacillaceae</taxon>
        <taxon>Lactiplantibacillus</taxon>
    </lineage>
</organism>
<keyword evidence="1" id="KW-0812">Transmembrane</keyword>
<keyword evidence="1" id="KW-0472">Membrane</keyword>
<keyword evidence="1" id="KW-1133">Transmembrane helix</keyword>
<evidence type="ECO:0008006" key="4">
    <source>
        <dbReference type="Google" id="ProtNLM"/>
    </source>
</evidence>
<comment type="caution">
    <text evidence="2">The sequence shown here is derived from an EMBL/GenBank/DDBJ whole genome shotgun (WGS) entry which is preliminary data.</text>
</comment>
<accession>A0ABW1SIY7</accession>
<keyword evidence="3" id="KW-1185">Reference proteome</keyword>
<evidence type="ECO:0000313" key="2">
    <source>
        <dbReference type="EMBL" id="MFC6201404.1"/>
    </source>
</evidence>
<proteinExistence type="predicted"/>
<reference evidence="3" key="1">
    <citation type="journal article" date="2019" name="Int. J. Syst. Evol. Microbiol.">
        <title>The Global Catalogue of Microorganisms (GCM) 10K type strain sequencing project: providing services to taxonomists for standard genome sequencing and annotation.</title>
        <authorList>
            <consortium name="The Broad Institute Genomics Platform"/>
            <consortium name="The Broad Institute Genome Sequencing Center for Infectious Disease"/>
            <person name="Wu L."/>
            <person name="Ma J."/>
        </authorList>
    </citation>
    <scope>NUCLEOTIDE SEQUENCE [LARGE SCALE GENOMIC DNA]</scope>
    <source>
        <strain evidence="3">CCM 8930</strain>
    </source>
</reference>
<feature type="transmembrane region" description="Helical" evidence="1">
    <location>
        <begin position="140"/>
        <end position="157"/>
    </location>
</feature>
<dbReference type="Proteomes" id="UP001596171">
    <property type="component" value="Unassembled WGS sequence"/>
</dbReference>
<sequence length="159" mass="18729">MAAEIWSSPIILLIALAYAIFEAWRLAWAVPYQPKQPQLTWQQRFRLRHLYLQQPSESHWSRQLIIAGLISLIPLLLVILSLWILPPLIGCGVLIIWAIGTWFYARKQLFSRRSYWLQQKERSPFTLIDDDQIQGRLIQLNRLMIAIIIAVLDYGWLNH</sequence>
<evidence type="ECO:0000256" key="1">
    <source>
        <dbReference type="SAM" id="Phobius"/>
    </source>
</evidence>
<feature type="transmembrane region" description="Helical" evidence="1">
    <location>
        <begin position="64"/>
        <end position="81"/>
    </location>
</feature>
<gene>
    <name evidence="2" type="ORF">ACFP1L_05770</name>
</gene>
<feature type="transmembrane region" description="Helical" evidence="1">
    <location>
        <begin position="87"/>
        <end position="105"/>
    </location>
</feature>
<protein>
    <recommendedName>
        <fullName evidence="4">Integral membrane protein</fullName>
    </recommendedName>
</protein>
<dbReference type="RefSeq" id="WP_137615766.1">
    <property type="nucleotide sequence ID" value="NZ_BJDI01000004.1"/>
</dbReference>
<feature type="transmembrane region" description="Helical" evidence="1">
    <location>
        <begin position="6"/>
        <end position="28"/>
    </location>
</feature>
<dbReference type="EMBL" id="JBHSSE010000011">
    <property type="protein sequence ID" value="MFC6201404.1"/>
    <property type="molecule type" value="Genomic_DNA"/>
</dbReference>
<evidence type="ECO:0000313" key="3">
    <source>
        <dbReference type="Proteomes" id="UP001596171"/>
    </source>
</evidence>